<accession>A0ABQ4NM12</accession>
<keyword evidence="11" id="KW-1185">Reference proteome</keyword>
<keyword evidence="2" id="KW-0813">Transport</keyword>
<sequence length="446" mass="46939">MAVDVLDPFATIRDMLRGIDRMSPLGRITRLEAGGIWVEGLSDHARLGDEVAYRDLDGFQQRAEVVKINRDGLWATPFSAVDGLQIGLAVEPLGAPRLAPGQSWIGRVIDPLGRPLDGRPIGGGIARPLRAAPPAPGHRRGMGARLTTGFTVLDTMLPIAAGQRVGLFAGSGVGKSTLLGSLAKNMQADVCVLALVGERGREVSEFCNTVLGPEGMARTVVVAATSDQPATMRRRCPLAAITVAEHFRDQGRKVLFLCDSITRLAEAHREVATAAGETCDQTGQQPSLTPLLAALAERAGPGADTQGDITAVLSVLVAGSDMDGPVADTLRGQLDGHIVLSRDIAESGRFPAVDVLRSVSRSLPGVATSAENALIGDVRHVLSVHEKSDLMVSSGLYERGSSPDIDRAVAFAPRLHSAFCKSDERSTMESFKAVASAVGQVFGAPR</sequence>
<organism evidence="10 11">
    <name type="scientific">Jannaschia pagri</name>
    <dbReference type="NCBI Taxonomy" id="2829797"/>
    <lineage>
        <taxon>Bacteria</taxon>
        <taxon>Pseudomonadati</taxon>
        <taxon>Pseudomonadota</taxon>
        <taxon>Alphaproteobacteria</taxon>
        <taxon>Rhodobacterales</taxon>
        <taxon>Roseobacteraceae</taxon>
        <taxon>Jannaschia</taxon>
    </lineage>
</organism>
<proteinExistence type="predicted"/>
<evidence type="ECO:0000256" key="3">
    <source>
        <dbReference type="ARBA" id="ARBA00022490"/>
    </source>
</evidence>
<reference evidence="10 11" key="1">
    <citation type="submission" date="2021-05" db="EMBL/GenBank/DDBJ databases">
        <title>Bacteria Genome sequencing.</title>
        <authorList>
            <person name="Takabe Y."/>
            <person name="Nakajima Y."/>
            <person name="Suzuki S."/>
            <person name="Shiozaki T."/>
        </authorList>
    </citation>
    <scope>NUCLEOTIDE SEQUENCE [LARGE SCALE GENOMIC DNA]</scope>
    <source>
        <strain evidence="10 11">AI_62</strain>
    </source>
</reference>
<dbReference type="PROSITE" id="PS00152">
    <property type="entry name" value="ATPASE_ALPHA_BETA"/>
    <property type="match status" value="1"/>
</dbReference>
<dbReference type="InterPro" id="IPR000194">
    <property type="entry name" value="ATPase_F1/V1/A1_a/bsu_nucl-bd"/>
</dbReference>
<keyword evidence="4" id="KW-0547">Nucleotide-binding</keyword>
<dbReference type="InterPro" id="IPR050053">
    <property type="entry name" value="ATPase_alpha/beta_chains"/>
</dbReference>
<evidence type="ECO:0000256" key="5">
    <source>
        <dbReference type="ARBA" id="ARBA00022840"/>
    </source>
</evidence>
<dbReference type="SMART" id="SM00382">
    <property type="entry name" value="AAA"/>
    <property type="match status" value="1"/>
</dbReference>
<comment type="catalytic activity">
    <reaction evidence="8">
        <text>ATP + H2O + cellular proteinSide 1 = ADP + phosphate + cellular proteinSide 2.</text>
        <dbReference type="EC" id="7.4.2.8"/>
    </reaction>
</comment>
<dbReference type="NCBIfam" id="TIGR01026">
    <property type="entry name" value="fliI_yscN"/>
    <property type="match status" value="1"/>
</dbReference>
<evidence type="ECO:0000259" key="9">
    <source>
        <dbReference type="SMART" id="SM00382"/>
    </source>
</evidence>
<comment type="subcellular location">
    <subcellularLocation>
        <location evidence="1">Cytoplasm</location>
    </subcellularLocation>
</comment>
<gene>
    <name evidence="10" type="ORF">JANAI62_20760</name>
</gene>
<keyword evidence="7" id="KW-1278">Translocase</keyword>
<keyword evidence="3" id="KW-0963">Cytoplasm</keyword>
<dbReference type="PANTHER" id="PTHR15184:SF9">
    <property type="entry name" value="SPI-1 TYPE 3 SECRETION SYSTEM ATPASE"/>
    <property type="match status" value="1"/>
</dbReference>
<dbReference type="EMBL" id="BPFH01000003">
    <property type="protein sequence ID" value="GIT95453.1"/>
    <property type="molecule type" value="Genomic_DNA"/>
</dbReference>
<protein>
    <submittedName>
        <fullName evidence="10">ATP synthase</fullName>
    </submittedName>
</protein>
<evidence type="ECO:0000256" key="1">
    <source>
        <dbReference type="ARBA" id="ARBA00004496"/>
    </source>
</evidence>
<dbReference type="Pfam" id="PF00006">
    <property type="entry name" value="ATP-synt_ab"/>
    <property type="match status" value="1"/>
</dbReference>
<dbReference type="InterPro" id="IPR003593">
    <property type="entry name" value="AAA+_ATPase"/>
</dbReference>
<dbReference type="InterPro" id="IPR027417">
    <property type="entry name" value="P-loop_NTPase"/>
</dbReference>
<feature type="domain" description="AAA+ ATPase" evidence="9">
    <location>
        <begin position="161"/>
        <end position="340"/>
    </location>
</feature>
<evidence type="ECO:0000256" key="8">
    <source>
        <dbReference type="ARBA" id="ARBA00034006"/>
    </source>
</evidence>
<dbReference type="SUPFAM" id="SSF52540">
    <property type="entry name" value="P-loop containing nucleoside triphosphate hydrolases"/>
    <property type="match status" value="1"/>
</dbReference>
<dbReference type="PANTHER" id="PTHR15184">
    <property type="entry name" value="ATP SYNTHASE"/>
    <property type="match status" value="1"/>
</dbReference>
<evidence type="ECO:0000256" key="7">
    <source>
        <dbReference type="ARBA" id="ARBA00022967"/>
    </source>
</evidence>
<name>A0ABQ4NM12_9RHOB</name>
<evidence type="ECO:0000313" key="10">
    <source>
        <dbReference type="EMBL" id="GIT95453.1"/>
    </source>
</evidence>
<comment type="caution">
    <text evidence="10">The sequence shown here is derived from an EMBL/GenBank/DDBJ whole genome shotgun (WGS) entry which is preliminary data.</text>
</comment>
<dbReference type="Proteomes" id="UP000786693">
    <property type="component" value="Unassembled WGS sequence"/>
</dbReference>
<dbReference type="Pfam" id="PF18269">
    <property type="entry name" value="T3SS_ATPase_C"/>
    <property type="match status" value="1"/>
</dbReference>
<keyword evidence="5" id="KW-0067">ATP-binding</keyword>
<dbReference type="InterPro" id="IPR040627">
    <property type="entry name" value="T3SS_ATPase_C"/>
</dbReference>
<dbReference type="InterPro" id="IPR005714">
    <property type="entry name" value="ATPase_T3SS_FliI/YscN"/>
</dbReference>
<dbReference type="Gene3D" id="3.40.50.12240">
    <property type="match status" value="1"/>
</dbReference>
<evidence type="ECO:0000313" key="11">
    <source>
        <dbReference type="Proteomes" id="UP000786693"/>
    </source>
</evidence>
<evidence type="ECO:0000256" key="4">
    <source>
        <dbReference type="ARBA" id="ARBA00022741"/>
    </source>
</evidence>
<dbReference type="RefSeq" id="WP_220748942.1">
    <property type="nucleotide sequence ID" value="NZ_BPFH01000003.1"/>
</dbReference>
<evidence type="ECO:0000256" key="6">
    <source>
        <dbReference type="ARBA" id="ARBA00022927"/>
    </source>
</evidence>
<dbReference type="InterPro" id="IPR020003">
    <property type="entry name" value="ATPase_a/bsu_AS"/>
</dbReference>
<evidence type="ECO:0000256" key="2">
    <source>
        <dbReference type="ARBA" id="ARBA00022448"/>
    </source>
</evidence>
<keyword evidence="6" id="KW-0653">Protein transport</keyword>